<dbReference type="Proteomes" id="UP000644507">
    <property type="component" value="Unassembled WGS sequence"/>
</dbReference>
<feature type="compositionally biased region" description="Basic and acidic residues" evidence="1">
    <location>
        <begin position="1"/>
        <end position="12"/>
    </location>
</feature>
<evidence type="ECO:0000256" key="1">
    <source>
        <dbReference type="SAM" id="MobiDB-lite"/>
    </source>
</evidence>
<keyword evidence="3" id="KW-1185">Reference proteome</keyword>
<accession>A0A918TYY8</accession>
<reference evidence="2" key="1">
    <citation type="journal article" date="2014" name="Int. J. Syst. Evol. Microbiol.">
        <title>Complete genome sequence of Corynebacterium casei LMG S-19264T (=DSM 44701T), isolated from a smear-ripened cheese.</title>
        <authorList>
            <consortium name="US DOE Joint Genome Institute (JGI-PGF)"/>
            <person name="Walter F."/>
            <person name="Albersmeier A."/>
            <person name="Kalinowski J."/>
            <person name="Ruckert C."/>
        </authorList>
    </citation>
    <scope>NUCLEOTIDE SEQUENCE</scope>
    <source>
        <strain evidence="2">KCTC 12988</strain>
    </source>
</reference>
<proteinExistence type="predicted"/>
<reference evidence="2" key="2">
    <citation type="submission" date="2020-09" db="EMBL/GenBank/DDBJ databases">
        <authorList>
            <person name="Sun Q."/>
            <person name="Kim S."/>
        </authorList>
    </citation>
    <scope>NUCLEOTIDE SEQUENCE</scope>
    <source>
        <strain evidence="2">KCTC 12988</strain>
    </source>
</reference>
<sequence length="209" mass="23824">MISEEPKEHELPQPRNPPEQDFSSLKVEGLQLDSDLFVEAISKSNRYGAWDYSNDCLPPAWSDEIKFFNWINENKLPRELAELLYYHTPERDFMAGSHYIHGVESLIEANDDERCSNVREAGFLIVGSGPNGDDVVVDMEGAKKGAIGYFPISTKWDKTPDELKRMFIPVVDSIGDYFDIYQRGKDAKNIGKYDHIAGDYWSAKEHVEG</sequence>
<gene>
    <name evidence="2" type="ORF">GCM10007100_40100</name>
</gene>
<dbReference type="RefSeq" id="WP_189574578.1">
    <property type="nucleotide sequence ID" value="NZ_BMXI01000033.1"/>
</dbReference>
<name>A0A918TYY8_9BACT</name>
<dbReference type="AlphaFoldDB" id="A0A918TYY8"/>
<comment type="caution">
    <text evidence="2">The sequence shown here is derived from an EMBL/GenBank/DDBJ whole genome shotgun (WGS) entry which is preliminary data.</text>
</comment>
<protein>
    <submittedName>
        <fullName evidence="2">Uncharacterized protein</fullName>
    </submittedName>
</protein>
<organism evidence="2 3">
    <name type="scientific">Roseibacillus persicicus</name>
    <dbReference type="NCBI Taxonomy" id="454148"/>
    <lineage>
        <taxon>Bacteria</taxon>
        <taxon>Pseudomonadati</taxon>
        <taxon>Verrucomicrobiota</taxon>
        <taxon>Verrucomicrobiia</taxon>
        <taxon>Verrucomicrobiales</taxon>
        <taxon>Verrucomicrobiaceae</taxon>
        <taxon>Roseibacillus</taxon>
    </lineage>
</organism>
<evidence type="ECO:0000313" key="2">
    <source>
        <dbReference type="EMBL" id="GHC67976.1"/>
    </source>
</evidence>
<dbReference type="EMBL" id="BMXI01000033">
    <property type="protein sequence ID" value="GHC67976.1"/>
    <property type="molecule type" value="Genomic_DNA"/>
</dbReference>
<evidence type="ECO:0000313" key="3">
    <source>
        <dbReference type="Proteomes" id="UP000644507"/>
    </source>
</evidence>
<feature type="region of interest" description="Disordered" evidence="1">
    <location>
        <begin position="1"/>
        <end position="22"/>
    </location>
</feature>